<name>A0A2P2PGT1_RHIMU</name>
<evidence type="ECO:0000313" key="2">
    <source>
        <dbReference type="EMBL" id="MBX53930.1"/>
    </source>
</evidence>
<evidence type="ECO:0000256" key="1">
    <source>
        <dbReference type="SAM" id="MobiDB-lite"/>
    </source>
</evidence>
<proteinExistence type="predicted"/>
<sequence length="26" mass="3201">MTGTRRRRTRRKKERIESSSLPTKRL</sequence>
<accession>A0A2P2PGT1</accession>
<organism evidence="2">
    <name type="scientific">Rhizophora mucronata</name>
    <name type="common">Asiatic mangrove</name>
    <dbReference type="NCBI Taxonomy" id="61149"/>
    <lineage>
        <taxon>Eukaryota</taxon>
        <taxon>Viridiplantae</taxon>
        <taxon>Streptophyta</taxon>
        <taxon>Embryophyta</taxon>
        <taxon>Tracheophyta</taxon>
        <taxon>Spermatophyta</taxon>
        <taxon>Magnoliopsida</taxon>
        <taxon>eudicotyledons</taxon>
        <taxon>Gunneridae</taxon>
        <taxon>Pentapetalae</taxon>
        <taxon>rosids</taxon>
        <taxon>fabids</taxon>
        <taxon>Malpighiales</taxon>
        <taxon>Rhizophoraceae</taxon>
        <taxon>Rhizophora</taxon>
    </lineage>
</organism>
<feature type="region of interest" description="Disordered" evidence="1">
    <location>
        <begin position="1"/>
        <end position="26"/>
    </location>
</feature>
<reference evidence="2" key="1">
    <citation type="submission" date="2018-02" db="EMBL/GenBank/DDBJ databases">
        <title>Rhizophora mucronata_Transcriptome.</title>
        <authorList>
            <person name="Meera S.P."/>
            <person name="Sreeshan A."/>
            <person name="Augustine A."/>
        </authorList>
    </citation>
    <scope>NUCLEOTIDE SEQUENCE</scope>
    <source>
        <tissue evidence="2">Leaf</tissue>
    </source>
</reference>
<dbReference type="EMBL" id="GGEC01073446">
    <property type="protein sequence ID" value="MBX53930.1"/>
    <property type="molecule type" value="Transcribed_RNA"/>
</dbReference>
<feature type="compositionally biased region" description="Basic residues" evidence="1">
    <location>
        <begin position="1"/>
        <end position="13"/>
    </location>
</feature>
<protein>
    <submittedName>
        <fullName evidence="2">Uncharacterized protein</fullName>
    </submittedName>
</protein>
<dbReference type="AlphaFoldDB" id="A0A2P2PGT1"/>